<evidence type="ECO:0000256" key="4">
    <source>
        <dbReference type="ARBA" id="ARBA00022617"/>
    </source>
</evidence>
<dbReference type="PANTHER" id="PTHR46300">
    <property type="entry name" value="P450, PUTATIVE (EUROFUNG)-RELATED-RELATED"/>
    <property type="match status" value="1"/>
</dbReference>
<organism evidence="11 12">
    <name type="scientific">Coprinopsis marcescibilis</name>
    <name type="common">Agaric fungus</name>
    <name type="synonym">Psathyrella marcescibilis</name>
    <dbReference type="NCBI Taxonomy" id="230819"/>
    <lineage>
        <taxon>Eukaryota</taxon>
        <taxon>Fungi</taxon>
        <taxon>Dikarya</taxon>
        <taxon>Basidiomycota</taxon>
        <taxon>Agaricomycotina</taxon>
        <taxon>Agaricomycetes</taxon>
        <taxon>Agaricomycetidae</taxon>
        <taxon>Agaricales</taxon>
        <taxon>Agaricineae</taxon>
        <taxon>Psathyrellaceae</taxon>
        <taxon>Coprinopsis</taxon>
    </lineage>
</organism>
<dbReference type="GO" id="GO:0004497">
    <property type="term" value="F:monooxygenase activity"/>
    <property type="evidence" value="ECO:0007669"/>
    <property type="project" value="UniProtKB-KW"/>
</dbReference>
<dbReference type="InterPro" id="IPR001128">
    <property type="entry name" value="Cyt_P450"/>
</dbReference>
<evidence type="ECO:0000256" key="7">
    <source>
        <dbReference type="ARBA" id="ARBA00023004"/>
    </source>
</evidence>
<feature type="binding site" description="axial binding residue" evidence="9">
    <location>
        <position position="467"/>
    </location>
    <ligand>
        <name>heme</name>
        <dbReference type="ChEBI" id="CHEBI:30413"/>
    </ligand>
    <ligandPart>
        <name>Fe</name>
        <dbReference type="ChEBI" id="CHEBI:18248"/>
    </ligandPart>
</feature>
<evidence type="ECO:0000256" key="10">
    <source>
        <dbReference type="RuleBase" id="RU000461"/>
    </source>
</evidence>
<comment type="pathway">
    <text evidence="2">Secondary metabolite biosynthesis.</text>
</comment>
<evidence type="ECO:0000256" key="5">
    <source>
        <dbReference type="ARBA" id="ARBA00022723"/>
    </source>
</evidence>
<dbReference type="OrthoDB" id="1470350at2759"/>
<keyword evidence="5 9" id="KW-0479">Metal-binding</keyword>
<dbReference type="InterPro" id="IPR050364">
    <property type="entry name" value="Cytochrome_P450_fung"/>
</dbReference>
<evidence type="ECO:0000313" key="11">
    <source>
        <dbReference type="EMBL" id="TFK20661.1"/>
    </source>
</evidence>
<evidence type="ECO:0000256" key="9">
    <source>
        <dbReference type="PIRSR" id="PIRSR602401-1"/>
    </source>
</evidence>
<evidence type="ECO:0000313" key="12">
    <source>
        <dbReference type="Proteomes" id="UP000307440"/>
    </source>
</evidence>
<dbReference type="Pfam" id="PF00067">
    <property type="entry name" value="p450"/>
    <property type="match status" value="1"/>
</dbReference>
<keyword evidence="7 9" id="KW-0408">Iron</keyword>
<dbReference type="PRINTS" id="PR00463">
    <property type="entry name" value="EP450I"/>
</dbReference>
<dbReference type="CDD" id="cd11065">
    <property type="entry name" value="CYP64-like"/>
    <property type="match status" value="1"/>
</dbReference>
<keyword evidence="12" id="KW-1185">Reference proteome</keyword>
<dbReference type="STRING" id="230819.A0A5C3KJZ5"/>
<evidence type="ECO:0000256" key="1">
    <source>
        <dbReference type="ARBA" id="ARBA00001971"/>
    </source>
</evidence>
<sequence length="566" mass="64439">MLTSETLSSLAERCVEVWSNHTLLLLGVGTTLAILWIDNRKRQRQKLPLPPGPKGLPLIGNMLDIPSTCEWEKYHEWCKEFDTDVLYLNVAGTHMIVLDNLEVTTDLLEKRSTLYSSRAKFPMIRELMGWDFNFTFMDYGKHWQKYRRLVHQALHSTAARQFRPQLIKSTRNLLNSFLEKPESLIPNLRHMASETILDIAYGIEVLPTGDPYVDTAEQALHYLCAAAMPGAFLVDSIPILKYVPEWFLWPFTSNGGGFKKKAREWKVVVRRFAERPFNMVKKGIADGTAKPSFVSNGFAQMEAGVEDDAYQEDIIMGAAGTLYTGGTDTTVAALTACMLALVKNPEIVKKAQQQLDSVIQSGHLPDFHDEPLLPYITAIAKEALRWREVLPISVPHYINCEDEYKGYRIPAGSWVIPNAWRMLHNENVYPDPFKFIPERFLTKDGKLDLKTQPDPSHACWGFGRRICPGRFLAFEAMWVAIASILYVFDIEKKRDEAGNEIEPLEDFQSSLVVISNPFPYSIKPRSKEKEELIKNSALSGRCMAFEDTWAVIATMLYLFDISKKTK</sequence>
<dbReference type="Proteomes" id="UP000307440">
    <property type="component" value="Unassembled WGS sequence"/>
</dbReference>
<protein>
    <submittedName>
        <fullName evidence="11">Cytochrome P450</fullName>
    </submittedName>
</protein>
<comment type="similarity">
    <text evidence="3 10">Belongs to the cytochrome P450 family.</text>
</comment>
<evidence type="ECO:0000256" key="3">
    <source>
        <dbReference type="ARBA" id="ARBA00010617"/>
    </source>
</evidence>
<dbReference type="GO" id="GO:0016705">
    <property type="term" value="F:oxidoreductase activity, acting on paired donors, with incorporation or reduction of molecular oxygen"/>
    <property type="evidence" value="ECO:0007669"/>
    <property type="project" value="InterPro"/>
</dbReference>
<keyword evidence="6 10" id="KW-0560">Oxidoreductase</keyword>
<evidence type="ECO:0000256" key="2">
    <source>
        <dbReference type="ARBA" id="ARBA00005179"/>
    </source>
</evidence>
<dbReference type="InterPro" id="IPR036396">
    <property type="entry name" value="Cyt_P450_sf"/>
</dbReference>
<dbReference type="Gene3D" id="1.10.630.10">
    <property type="entry name" value="Cytochrome P450"/>
    <property type="match status" value="1"/>
</dbReference>
<evidence type="ECO:0000256" key="8">
    <source>
        <dbReference type="ARBA" id="ARBA00023033"/>
    </source>
</evidence>
<accession>A0A5C3KJZ5</accession>
<dbReference type="PROSITE" id="PS00086">
    <property type="entry name" value="CYTOCHROME_P450"/>
    <property type="match status" value="1"/>
</dbReference>
<name>A0A5C3KJZ5_COPMA</name>
<reference evidence="11 12" key="1">
    <citation type="journal article" date="2019" name="Nat. Ecol. Evol.">
        <title>Megaphylogeny resolves global patterns of mushroom evolution.</title>
        <authorList>
            <person name="Varga T."/>
            <person name="Krizsan K."/>
            <person name="Foldi C."/>
            <person name="Dima B."/>
            <person name="Sanchez-Garcia M."/>
            <person name="Sanchez-Ramirez S."/>
            <person name="Szollosi G.J."/>
            <person name="Szarkandi J.G."/>
            <person name="Papp V."/>
            <person name="Albert L."/>
            <person name="Andreopoulos W."/>
            <person name="Angelini C."/>
            <person name="Antonin V."/>
            <person name="Barry K.W."/>
            <person name="Bougher N.L."/>
            <person name="Buchanan P."/>
            <person name="Buyck B."/>
            <person name="Bense V."/>
            <person name="Catcheside P."/>
            <person name="Chovatia M."/>
            <person name="Cooper J."/>
            <person name="Damon W."/>
            <person name="Desjardin D."/>
            <person name="Finy P."/>
            <person name="Geml J."/>
            <person name="Haridas S."/>
            <person name="Hughes K."/>
            <person name="Justo A."/>
            <person name="Karasinski D."/>
            <person name="Kautmanova I."/>
            <person name="Kiss B."/>
            <person name="Kocsube S."/>
            <person name="Kotiranta H."/>
            <person name="LaButti K.M."/>
            <person name="Lechner B.E."/>
            <person name="Liimatainen K."/>
            <person name="Lipzen A."/>
            <person name="Lukacs Z."/>
            <person name="Mihaltcheva S."/>
            <person name="Morgado L.N."/>
            <person name="Niskanen T."/>
            <person name="Noordeloos M.E."/>
            <person name="Ohm R.A."/>
            <person name="Ortiz-Santana B."/>
            <person name="Ovrebo C."/>
            <person name="Racz N."/>
            <person name="Riley R."/>
            <person name="Savchenko A."/>
            <person name="Shiryaev A."/>
            <person name="Soop K."/>
            <person name="Spirin V."/>
            <person name="Szebenyi C."/>
            <person name="Tomsovsky M."/>
            <person name="Tulloss R.E."/>
            <person name="Uehling J."/>
            <person name="Grigoriev I.V."/>
            <person name="Vagvolgyi C."/>
            <person name="Papp T."/>
            <person name="Martin F.M."/>
            <person name="Miettinen O."/>
            <person name="Hibbett D.S."/>
            <person name="Nagy L.G."/>
        </authorList>
    </citation>
    <scope>NUCLEOTIDE SEQUENCE [LARGE SCALE GENOMIC DNA]</scope>
    <source>
        <strain evidence="11 12">CBS 121175</strain>
    </source>
</reference>
<dbReference type="InterPro" id="IPR017972">
    <property type="entry name" value="Cyt_P450_CS"/>
</dbReference>
<dbReference type="GO" id="GO:0020037">
    <property type="term" value="F:heme binding"/>
    <property type="evidence" value="ECO:0007669"/>
    <property type="project" value="InterPro"/>
</dbReference>
<keyword evidence="4 9" id="KW-0349">Heme</keyword>
<gene>
    <name evidence="11" type="ORF">FA15DRAFT_689043</name>
</gene>
<evidence type="ECO:0000256" key="6">
    <source>
        <dbReference type="ARBA" id="ARBA00023002"/>
    </source>
</evidence>
<dbReference type="EMBL" id="ML210292">
    <property type="protein sequence ID" value="TFK20661.1"/>
    <property type="molecule type" value="Genomic_DNA"/>
</dbReference>
<dbReference type="GO" id="GO:0005506">
    <property type="term" value="F:iron ion binding"/>
    <property type="evidence" value="ECO:0007669"/>
    <property type="project" value="InterPro"/>
</dbReference>
<dbReference type="AlphaFoldDB" id="A0A5C3KJZ5"/>
<comment type="cofactor">
    <cofactor evidence="1 9">
        <name>heme</name>
        <dbReference type="ChEBI" id="CHEBI:30413"/>
    </cofactor>
</comment>
<dbReference type="InterPro" id="IPR002401">
    <property type="entry name" value="Cyt_P450_E_grp-I"/>
</dbReference>
<proteinExistence type="inferred from homology"/>
<keyword evidence="8 10" id="KW-0503">Monooxygenase</keyword>
<dbReference type="PANTHER" id="PTHR46300:SF7">
    <property type="entry name" value="P450, PUTATIVE (EUROFUNG)-RELATED"/>
    <property type="match status" value="1"/>
</dbReference>
<dbReference type="SUPFAM" id="SSF48264">
    <property type="entry name" value="Cytochrome P450"/>
    <property type="match status" value="1"/>
</dbReference>